<keyword evidence="2" id="KW-1185">Reference proteome</keyword>
<dbReference type="RefSeq" id="WP_338224670.1">
    <property type="nucleotide sequence ID" value="NZ_BTPD01000008.1"/>
</dbReference>
<evidence type="ECO:0000313" key="1">
    <source>
        <dbReference type="EMBL" id="GMQ29956.1"/>
    </source>
</evidence>
<proteinExistence type="predicted"/>
<name>A0ABQ6PQM6_9BACT</name>
<dbReference type="Proteomes" id="UP001338309">
    <property type="component" value="Unassembled WGS sequence"/>
</dbReference>
<sequence>MGWLFFPIANPILPLEHANHPVIQKAAKAKDNPFHMNEFNNGIAVPSLQNTNHPAYNQRVFAVLENYNLTNPNATPEQAYLFLNQEIAKIRSKIELLPPGGKINDVIWK</sequence>
<evidence type="ECO:0000313" key="2">
    <source>
        <dbReference type="Proteomes" id="UP001338309"/>
    </source>
</evidence>
<reference evidence="1 2" key="1">
    <citation type="submission" date="2023-08" db="EMBL/GenBank/DDBJ databases">
        <title>Draft genome sequence of Algoriphagus confluentis.</title>
        <authorList>
            <person name="Takatani N."/>
            <person name="Hosokawa M."/>
            <person name="Sawabe T."/>
        </authorList>
    </citation>
    <scope>NUCLEOTIDE SEQUENCE [LARGE SCALE GENOMIC DNA]</scope>
    <source>
        <strain evidence="1 2">NBRC 111222</strain>
    </source>
</reference>
<organism evidence="1 2">
    <name type="scientific">Algoriphagus confluentis</name>
    <dbReference type="NCBI Taxonomy" id="1697556"/>
    <lineage>
        <taxon>Bacteria</taxon>
        <taxon>Pseudomonadati</taxon>
        <taxon>Bacteroidota</taxon>
        <taxon>Cytophagia</taxon>
        <taxon>Cytophagales</taxon>
        <taxon>Cyclobacteriaceae</taxon>
        <taxon>Algoriphagus</taxon>
    </lineage>
</organism>
<protein>
    <submittedName>
        <fullName evidence="1">Uncharacterized protein</fullName>
    </submittedName>
</protein>
<gene>
    <name evidence="1" type="ORF">Aconfl_25990</name>
</gene>
<comment type="caution">
    <text evidence="1">The sequence shown here is derived from an EMBL/GenBank/DDBJ whole genome shotgun (WGS) entry which is preliminary data.</text>
</comment>
<accession>A0ABQ6PQM6</accession>
<dbReference type="EMBL" id="BTPD01000008">
    <property type="protein sequence ID" value="GMQ29956.1"/>
    <property type="molecule type" value="Genomic_DNA"/>
</dbReference>